<reference evidence="2 3" key="1">
    <citation type="submission" date="2020-05" db="EMBL/GenBank/DDBJ databases">
        <title>Identification and distribution of gene clusters putatively required for synthesis of sphingolipid metabolism inhibitors in phylogenetically diverse species of the filamentous fungus Fusarium.</title>
        <authorList>
            <person name="Kim H.-S."/>
            <person name="Busman M."/>
            <person name="Brown D.W."/>
            <person name="Divon H."/>
            <person name="Uhlig S."/>
            <person name="Proctor R.H."/>
        </authorList>
    </citation>
    <scope>NUCLEOTIDE SEQUENCE [LARGE SCALE GENOMIC DNA]</scope>
    <source>
        <strain evidence="2 3">NRRL 20693</strain>
    </source>
</reference>
<accession>A0A8H5X1A3</accession>
<dbReference type="Pfam" id="PF00646">
    <property type="entry name" value="F-box"/>
    <property type="match status" value="1"/>
</dbReference>
<name>A0A8H5X1A3_FUSHE</name>
<dbReference type="OrthoDB" id="3140657at2759"/>
<evidence type="ECO:0000259" key="1">
    <source>
        <dbReference type="SMART" id="SM00256"/>
    </source>
</evidence>
<dbReference type="InterPro" id="IPR036047">
    <property type="entry name" value="F-box-like_dom_sf"/>
</dbReference>
<organism evidence="2 3">
    <name type="scientific">Fusarium heterosporum</name>
    <dbReference type="NCBI Taxonomy" id="42747"/>
    <lineage>
        <taxon>Eukaryota</taxon>
        <taxon>Fungi</taxon>
        <taxon>Dikarya</taxon>
        <taxon>Ascomycota</taxon>
        <taxon>Pezizomycotina</taxon>
        <taxon>Sordariomycetes</taxon>
        <taxon>Hypocreomycetidae</taxon>
        <taxon>Hypocreales</taxon>
        <taxon>Nectriaceae</taxon>
        <taxon>Fusarium</taxon>
        <taxon>Fusarium heterosporum species complex</taxon>
    </lineage>
</organism>
<feature type="domain" description="F-box" evidence="1">
    <location>
        <begin position="15"/>
        <end position="55"/>
    </location>
</feature>
<dbReference type="AlphaFoldDB" id="A0A8H5X1A3"/>
<dbReference type="Proteomes" id="UP000567885">
    <property type="component" value="Unassembled WGS sequence"/>
</dbReference>
<dbReference type="SMART" id="SM00256">
    <property type="entry name" value="FBOX"/>
    <property type="match status" value="1"/>
</dbReference>
<keyword evidence="3" id="KW-1185">Reference proteome</keyword>
<dbReference type="EMBL" id="JAAGWQ010000017">
    <property type="protein sequence ID" value="KAF5678620.1"/>
    <property type="molecule type" value="Genomic_DNA"/>
</dbReference>
<dbReference type="SUPFAM" id="SSF81383">
    <property type="entry name" value="F-box domain"/>
    <property type="match status" value="1"/>
</dbReference>
<protein>
    <recommendedName>
        <fullName evidence="1">F-box domain-containing protein</fullName>
    </recommendedName>
</protein>
<evidence type="ECO:0000313" key="3">
    <source>
        <dbReference type="Proteomes" id="UP000567885"/>
    </source>
</evidence>
<dbReference type="InterPro" id="IPR001810">
    <property type="entry name" value="F-box_dom"/>
</dbReference>
<sequence>MAQDIGVTANSDVSLPFDITSIICSYVSKPDQHRLRLVSRKLRDAATPHAFRSLYLRAYGDSPSNFGNIARSPALRNYVREVTIDTWIGPGYEYNADESYDVPHDFLNTLPYLRYYQKMTRLHLRFSKYCGIEDYHTRSVGPDIEETWSLRYKILDTVAHCVMGMWTKESQMKISQRVGNYQLRRFAWYEDDLPDLRPGIVMNIKELTISNLADYKDPNLLESIAWKKLLHLPTLIDLKVLVTKEHTMTESADIFCDEKYEFFQNLHFDLLTPPVASKLQVLSLFYVDFWGWIPKMDLALIGPMPQLKILALGNYVFTNESQIDWIASLGNDNRSSGLEELYLNDCPVLYEARQHGPLTIDGYPIPDKVMEAFRAQPWAPSTTKYSIRWYQILNKWQKRMRGLRKFVMGHGNWQSASLTINASNGREEYAHLNYDEKEQRFLHNSHRYFACPEPQPQELRRKAKIVPADKYLYGAGLSQRRTERMEYIYYDIGQGPSPWEYANIHWDRWEKDAGCAPEDETVAMDDAAYDMLMATIQDRLKC</sequence>
<proteinExistence type="predicted"/>
<dbReference type="PANTHER" id="PTHR42057:SF2">
    <property type="entry name" value="F-BOX DOMAIN PROTEIN (AFU_ORTHOLOGUE AFUA_4G00200)-RELATED"/>
    <property type="match status" value="1"/>
</dbReference>
<gene>
    <name evidence="2" type="ORF">FHETE_1172</name>
</gene>
<evidence type="ECO:0000313" key="2">
    <source>
        <dbReference type="EMBL" id="KAF5678620.1"/>
    </source>
</evidence>
<dbReference type="PANTHER" id="PTHR42057">
    <property type="entry name" value="F-BOX DOMAIN PROTEIN (AFU_ORTHOLOGUE AFUA_4G00200)"/>
    <property type="match status" value="1"/>
</dbReference>
<comment type="caution">
    <text evidence="2">The sequence shown here is derived from an EMBL/GenBank/DDBJ whole genome shotgun (WGS) entry which is preliminary data.</text>
</comment>